<proteinExistence type="predicted"/>
<dbReference type="GeneID" id="27360371"/>
<dbReference type="AlphaFoldDB" id="A0A0D2D9A9"/>
<gene>
    <name evidence="1" type="ORF">PV06_08297</name>
</gene>
<dbReference type="Proteomes" id="UP000053342">
    <property type="component" value="Unassembled WGS sequence"/>
</dbReference>
<accession>A0A0D2D9A9</accession>
<sequence length="93" mass="10194">MAPAPTLGFSTQTLYSLLHPETIHFCFKTEQGRRLIVPINASNAYSCSEPQPDDDIDSEPSINGELPTFSFHEIDVLEVFVGPCVVSQVQVNG</sequence>
<reference evidence="1 2" key="1">
    <citation type="submission" date="2015-01" db="EMBL/GenBank/DDBJ databases">
        <title>The Genome Sequence of Exophiala oligosperma CBS72588.</title>
        <authorList>
            <consortium name="The Broad Institute Genomics Platform"/>
            <person name="Cuomo C."/>
            <person name="de Hoog S."/>
            <person name="Gorbushina A."/>
            <person name="Stielow B."/>
            <person name="Teixiera M."/>
            <person name="Abouelleil A."/>
            <person name="Chapman S.B."/>
            <person name="Priest M."/>
            <person name="Young S.K."/>
            <person name="Wortman J."/>
            <person name="Nusbaum C."/>
            <person name="Birren B."/>
        </authorList>
    </citation>
    <scope>NUCLEOTIDE SEQUENCE [LARGE SCALE GENOMIC DNA]</scope>
    <source>
        <strain evidence="1 2">CBS 72588</strain>
    </source>
</reference>
<dbReference type="VEuPathDB" id="FungiDB:PV06_08297"/>
<organism evidence="1 2">
    <name type="scientific">Exophiala oligosperma</name>
    <dbReference type="NCBI Taxonomy" id="215243"/>
    <lineage>
        <taxon>Eukaryota</taxon>
        <taxon>Fungi</taxon>
        <taxon>Dikarya</taxon>
        <taxon>Ascomycota</taxon>
        <taxon>Pezizomycotina</taxon>
        <taxon>Eurotiomycetes</taxon>
        <taxon>Chaetothyriomycetidae</taxon>
        <taxon>Chaetothyriales</taxon>
        <taxon>Herpotrichiellaceae</taxon>
        <taxon>Exophiala</taxon>
    </lineage>
</organism>
<evidence type="ECO:0000313" key="2">
    <source>
        <dbReference type="Proteomes" id="UP000053342"/>
    </source>
</evidence>
<evidence type="ECO:0000313" key="1">
    <source>
        <dbReference type="EMBL" id="KIW39708.1"/>
    </source>
</evidence>
<dbReference type="RefSeq" id="XP_016259924.1">
    <property type="nucleotide sequence ID" value="XM_016409616.1"/>
</dbReference>
<dbReference type="EMBL" id="KN847339">
    <property type="protein sequence ID" value="KIW39708.1"/>
    <property type="molecule type" value="Genomic_DNA"/>
</dbReference>
<keyword evidence="2" id="KW-1185">Reference proteome</keyword>
<name>A0A0D2D9A9_9EURO</name>
<protein>
    <submittedName>
        <fullName evidence="1">Uncharacterized protein</fullName>
    </submittedName>
</protein>
<dbReference type="HOGENOM" id="CLU_2399696_0_0_1"/>